<dbReference type="InterPro" id="IPR047055">
    <property type="entry name" value="MotA-like"/>
</dbReference>
<keyword evidence="5 8" id="KW-1133">Transmembrane helix</keyword>
<name>D1C1A0_SPHTD</name>
<dbReference type="InterPro" id="IPR002898">
    <property type="entry name" value="MotA_ExbB_proton_chnl"/>
</dbReference>
<dbReference type="NCBIfam" id="NF006583">
    <property type="entry name" value="PRK09109.1"/>
    <property type="match status" value="1"/>
</dbReference>
<keyword evidence="3 8" id="KW-0812">Transmembrane</keyword>
<dbReference type="eggNOG" id="COG1291">
    <property type="taxonomic scope" value="Bacteria"/>
</dbReference>
<accession>D1C1A0</accession>
<dbReference type="KEGG" id="sti:Sthe_0579"/>
<evidence type="ECO:0000256" key="6">
    <source>
        <dbReference type="ARBA" id="ARBA00023136"/>
    </source>
</evidence>
<dbReference type="PANTHER" id="PTHR30433">
    <property type="entry name" value="CHEMOTAXIS PROTEIN MOTA"/>
    <property type="match status" value="1"/>
</dbReference>
<evidence type="ECO:0000256" key="7">
    <source>
        <dbReference type="RuleBase" id="RU004057"/>
    </source>
</evidence>
<dbReference type="OrthoDB" id="9806929at2"/>
<evidence type="ECO:0000313" key="12">
    <source>
        <dbReference type="Proteomes" id="UP000002027"/>
    </source>
</evidence>
<evidence type="ECO:0000256" key="2">
    <source>
        <dbReference type="ARBA" id="ARBA00022475"/>
    </source>
</evidence>
<feature type="transmembrane region" description="Helical" evidence="8">
    <location>
        <begin position="143"/>
        <end position="167"/>
    </location>
</feature>
<dbReference type="InterPro" id="IPR046786">
    <property type="entry name" value="MotA_N"/>
</dbReference>
<keyword evidence="7" id="KW-0813">Transport</keyword>
<dbReference type="AlphaFoldDB" id="D1C1A0"/>
<dbReference type="HOGENOM" id="CLU_079895_0_0_0"/>
<reference evidence="11 12" key="2">
    <citation type="journal article" date="2010" name="Stand. Genomic Sci.">
        <title>Complete genome sequence of Desulfohalobium retbaense type strain (HR(100)).</title>
        <authorList>
            <person name="Spring S."/>
            <person name="Nolan M."/>
            <person name="Lapidus A."/>
            <person name="Glavina Del Rio T."/>
            <person name="Copeland A."/>
            <person name="Tice H."/>
            <person name="Cheng J.F."/>
            <person name="Lucas S."/>
            <person name="Land M."/>
            <person name="Chen F."/>
            <person name="Bruce D."/>
            <person name="Goodwin L."/>
            <person name="Pitluck S."/>
            <person name="Ivanova N."/>
            <person name="Mavromatis K."/>
            <person name="Mikhailova N."/>
            <person name="Pati A."/>
            <person name="Chen A."/>
            <person name="Palaniappan K."/>
            <person name="Hauser L."/>
            <person name="Chang Y.J."/>
            <person name="Jeffries C.D."/>
            <person name="Munk C."/>
            <person name="Kiss H."/>
            <person name="Chain P."/>
            <person name="Han C."/>
            <person name="Brettin T."/>
            <person name="Detter J.C."/>
            <person name="Schuler E."/>
            <person name="Goker M."/>
            <person name="Rohde M."/>
            <person name="Bristow J."/>
            <person name="Eisen J.A."/>
            <person name="Markowitz V."/>
            <person name="Hugenholtz P."/>
            <person name="Kyrpides N.C."/>
            <person name="Klenk H.P."/>
        </authorList>
    </citation>
    <scope>NUCLEOTIDE SEQUENCE [LARGE SCALE GENOMIC DNA]</scope>
    <source>
        <strain evidence="12">ATCC 49802 / DSM 20745 / S 6022</strain>
    </source>
</reference>
<gene>
    <name evidence="11" type="ordered locus">Sthe_0579</name>
</gene>
<dbReference type="PANTHER" id="PTHR30433:SF3">
    <property type="entry name" value="MOTILITY PROTEIN A"/>
    <property type="match status" value="1"/>
</dbReference>
<evidence type="ECO:0000256" key="1">
    <source>
        <dbReference type="ARBA" id="ARBA00004651"/>
    </source>
</evidence>
<dbReference type="EMBL" id="CP001823">
    <property type="protein sequence ID" value="ACZ38017.1"/>
    <property type="molecule type" value="Genomic_DNA"/>
</dbReference>
<comment type="subcellular location">
    <subcellularLocation>
        <location evidence="1">Cell membrane</location>
        <topology evidence="1">Multi-pass membrane protein</topology>
    </subcellularLocation>
    <subcellularLocation>
        <location evidence="7">Membrane</location>
        <topology evidence="7">Multi-pass membrane protein</topology>
    </subcellularLocation>
</comment>
<sequence length="268" mass="28324">MDLATIIGLILGVAALVVAFILEGGHLTSLLGITAFMIVFGGTFGATIASHSLDDAKRIPSLILRAFKAPPDRRRMLIDELVTLAEVARRDGLLALEDRVIDDPFLQRAVTLVVDGTDPEVTRAVLESDIEAMEARHARGYGMFSTMGGFAPTMGIIGTVMGLIHVLSNLSSPDELGPAIAVAFLATLYGVASANLIWIPIGNKLKYRSQQEADERWIVVEGVMGLQAGDNPRVLREKLTATLPPAERAAGASAAVPAAARAMAEGGE</sequence>
<dbReference type="GO" id="GO:0005886">
    <property type="term" value="C:plasma membrane"/>
    <property type="evidence" value="ECO:0007669"/>
    <property type="project" value="UniProtKB-SubCell"/>
</dbReference>
<keyword evidence="4" id="KW-0283">Flagellar rotation</keyword>
<evidence type="ECO:0000256" key="5">
    <source>
        <dbReference type="ARBA" id="ARBA00022989"/>
    </source>
</evidence>
<evidence type="ECO:0000256" key="3">
    <source>
        <dbReference type="ARBA" id="ARBA00022692"/>
    </source>
</evidence>
<evidence type="ECO:0000313" key="11">
    <source>
        <dbReference type="EMBL" id="ACZ38017.1"/>
    </source>
</evidence>
<dbReference type="FunCoup" id="D1C1A0">
    <property type="interactions" value="66"/>
</dbReference>
<evidence type="ECO:0000256" key="8">
    <source>
        <dbReference type="SAM" id="Phobius"/>
    </source>
</evidence>
<feature type="domain" description="MotA/TolQ/ExbB proton channel" evidence="9">
    <location>
        <begin position="100"/>
        <end position="215"/>
    </location>
</feature>
<dbReference type="Proteomes" id="UP000002027">
    <property type="component" value="Chromosome 1"/>
</dbReference>
<dbReference type="GO" id="GO:0015031">
    <property type="term" value="P:protein transport"/>
    <property type="evidence" value="ECO:0007669"/>
    <property type="project" value="UniProtKB-KW"/>
</dbReference>
<evidence type="ECO:0000259" key="9">
    <source>
        <dbReference type="Pfam" id="PF01618"/>
    </source>
</evidence>
<organism evidence="11 12">
    <name type="scientific">Sphaerobacter thermophilus (strain ATCC 49802 / DSM 20745 / KCCM 41009 / NCIMB 13125 / S 6022)</name>
    <dbReference type="NCBI Taxonomy" id="479434"/>
    <lineage>
        <taxon>Bacteria</taxon>
        <taxon>Pseudomonadati</taxon>
        <taxon>Thermomicrobiota</taxon>
        <taxon>Thermomicrobia</taxon>
        <taxon>Sphaerobacterales</taxon>
        <taxon>Sphaerobacterineae</taxon>
        <taxon>Sphaerobacteraceae</taxon>
        <taxon>Sphaerobacter</taxon>
    </lineage>
</organism>
<keyword evidence="7" id="KW-0653">Protein transport</keyword>
<dbReference type="GO" id="GO:0006935">
    <property type="term" value="P:chemotaxis"/>
    <property type="evidence" value="ECO:0007669"/>
    <property type="project" value="InterPro"/>
</dbReference>
<dbReference type="InParanoid" id="D1C1A0"/>
<keyword evidence="2" id="KW-1003">Cell membrane</keyword>
<protein>
    <submittedName>
        <fullName evidence="11">MotA/TolQ/ExbB proton channel</fullName>
    </submittedName>
</protein>
<feature type="transmembrane region" description="Helical" evidence="8">
    <location>
        <begin position="179"/>
        <end position="201"/>
    </location>
</feature>
<dbReference type="RefSeq" id="WP_012871064.1">
    <property type="nucleotide sequence ID" value="NC_013523.1"/>
</dbReference>
<dbReference type="Pfam" id="PF20560">
    <property type="entry name" value="MotA_N"/>
    <property type="match status" value="1"/>
</dbReference>
<comment type="similarity">
    <text evidence="7">Belongs to the exbB/tolQ family.</text>
</comment>
<dbReference type="GO" id="GO:0071978">
    <property type="term" value="P:bacterial-type flagellum-dependent swarming motility"/>
    <property type="evidence" value="ECO:0007669"/>
    <property type="project" value="InterPro"/>
</dbReference>
<reference evidence="12" key="1">
    <citation type="submission" date="2009-11" db="EMBL/GenBank/DDBJ databases">
        <title>The complete chromosome 1 of Sphaerobacter thermophilus DSM 20745.</title>
        <authorList>
            <person name="Lucas S."/>
            <person name="Copeland A."/>
            <person name="Lapidus A."/>
            <person name="Glavina del Rio T."/>
            <person name="Dalin E."/>
            <person name="Tice H."/>
            <person name="Bruce D."/>
            <person name="Goodwin L."/>
            <person name="Pitluck S."/>
            <person name="Kyrpides N."/>
            <person name="Mavromatis K."/>
            <person name="Ivanova N."/>
            <person name="Mikhailova N."/>
            <person name="LaButti K.M."/>
            <person name="Clum A."/>
            <person name="Sun H.I."/>
            <person name="Brettin T."/>
            <person name="Detter J.C."/>
            <person name="Han C."/>
            <person name="Larimer F."/>
            <person name="Land M."/>
            <person name="Hauser L."/>
            <person name="Markowitz V."/>
            <person name="Cheng J.F."/>
            <person name="Hugenholtz P."/>
            <person name="Woyke T."/>
            <person name="Wu D."/>
            <person name="Steenblock K."/>
            <person name="Schneider S."/>
            <person name="Pukall R."/>
            <person name="Goeker M."/>
            <person name="Klenk H.P."/>
            <person name="Eisen J.A."/>
        </authorList>
    </citation>
    <scope>NUCLEOTIDE SEQUENCE [LARGE SCALE GENOMIC DNA]</scope>
    <source>
        <strain evidence="12">ATCC 49802 / DSM 20745 / S 6022</strain>
    </source>
</reference>
<proteinExistence type="inferred from homology"/>
<feature type="domain" description="Motility protein A N-terminal" evidence="10">
    <location>
        <begin position="6"/>
        <end position="89"/>
    </location>
</feature>
<dbReference type="Pfam" id="PF01618">
    <property type="entry name" value="MotA_ExbB"/>
    <property type="match status" value="1"/>
</dbReference>
<keyword evidence="6 8" id="KW-0472">Membrane</keyword>
<dbReference type="STRING" id="479434.Sthe_0579"/>
<evidence type="ECO:0000256" key="4">
    <source>
        <dbReference type="ARBA" id="ARBA00022779"/>
    </source>
</evidence>
<keyword evidence="12" id="KW-1185">Reference proteome</keyword>
<evidence type="ECO:0000259" key="10">
    <source>
        <dbReference type="Pfam" id="PF20560"/>
    </source>
</evidence>
<feature type="transmembrane region" description="Helical" evidence="8">
    <location>
        <begin position="29"/>
        <end position="49"/>
    </location>
</feature>